<dbReference type="Proteomes" id="UP000664132">
    <property type="component" value="Unassembled WGS sequence"/>
</dbReference>
<organism evidence="1 2">
    <name type="scientific">Cadophora malorum</name>
    <dbReference type="NCBI Taxonomy" id="108018"/>
    <lineage>
        <taxon>Eukaryota</taxon>
        <taxon>Fungi</taxon>
        <taxon>Dikarya</taxon>
        <taxon>Ascomycota</taxon>
        <taxon>Pezizomycotina</taxon>
        <taxon>Leotiomycetes</taxon>
        <taxon>Helotiales</taxon>
        <taxon>Ploettnerulaceae</taxon>
        <taxon>Cadophora</taxon>
    </lineage>
</organism>
<keyword evidence="2" id="KW-1185">Reference proteome</keyword>
<evidence type="ECO:0000313" key="1">
    <source>
        <dbReference type="EMBL" id="KAG4411551.1"/>
    </source>
</evidence>
<protein>
    <submittedName>
        <fullName evidence="1">Uncharacterized protein</fullName>
    </submittedName>
</protein>
<reference evidence="1" key="1">
    <citation type="submission" date="2021-02" db="EMBL/GenBank/DDBJ databases">
        <title>Genome sequence Cadophora malorum strain M34.</title>
        <authorList>
            <person name="Stefanovic E."/>
            <person name="Vu D."/>
            <person name="Scully C."/>
            <person name="Dijksterhuis J."/>
            <person name="Roader J."/>
            <person name="Houbraken J."/>
        </authorList>
    </citation>
    <scope>NUCLEOTIDE SEQUENCE</scope>
    <source>
        <strain evidence="1">M34</strain>
    </source>
</reference>
<sequence length="89" mass="9957">MSSNNQTNHQTLFYHTHLPPTRTPLTNTNLHQLGTVQNLPIYLSNPRSFERVALGIPTHDSRKGGAEMVQDWEKRWELASSSNGSAGSQ</sequence>
<name>A0A8H7VYL6_9HELO</name>
<accession>A0A8H7VYL6</accession>
<proteinExistence type="predicted"/>
<gene>
    <name evidence="1" type="ORF">IFR04_015310</name>
</gene>
<dbReference type="AlphaFoldDB" id="A0A8H7VYL6"/>
<comment type="caution">
    <text evidence="1">The sequence shown here is derived from an EMBL/GenBank/DDBJ whole genome shotgun (WGS) entry which is preliminary data.</text>
</comment>
<dbReference type="EMBL" id="JAFJYH010000462">
    <property type="protein sequence ID" value="KAG4411551.1"/>
    <property type="molecule type" value="Genomic_DNA"/>
</dbReference>
<evidence type="ECO:0000313" key="2">
    <source>
        <dbReference type="Proteomes" id="UP000664132"/>
    </source>
</evidence>